<sequence length="612" mass="68331">MASKLPSIEAFSKTMAIEALATCKQLKISKLLDLVRSAPELSDDIGKNARELVSFRILETLFAQGSQNDYADASAICQKVEFNPSDSCENVLWHMLHEMWTSNLKPGAPEILKWDVQAFIAHKRNSLPMVALQKMFNLVLLSLVLWISDEQLMDATLEEQIMQEDCYVPRAEPAKNFKLDVHMIECTAVEKLRTSAKDGPLANSSERIAEHIDKKRCNLENEAEIGGMAMEYIGTHDAGNQHAAKKFKQGVNIAALARVVKSIASTGDLLLTDFDFDNDGANPFAATDGDEYHDERNDIASKKNDFVSSQCTFSEDSSESQQTLCMKCNSGGQLLYCSSNACPLVVHESCLGFAAKLDGDGRFYCPFCAYSRALSEYLEVKRKASLARKDLSTFIGLKVGNQPKLSMRSRKSKQNPVTGIDELNENHEENVDGDSLNKADHAHRRANVEDRLQAEPSISYVGNGPPCKLNALENENVEGEGREQERQSPIQPEEQQIVIFQKSDGDISSPKQADIDYGNGGQALIIRQNDEESSGLNTYPAIPQLRRKRHRWTEAEVEKLKEGVKKFSAEESLSIPWKAIFEFGADVFQKGRTSVDLKDKWRNICKMDQKSE</sequence>
<gene>
    <name evidence="1" type="ORF">M9H77_33091</name>
</gene>
<accession>A0ACB9ZIP5</accession>
<reference evidence="2" key="1">
    <citation type="journal article" date="2023" name="Nat. Plants">
        <title>Single-cell RNA sequencing provides a high-resolution roadmap for understanding the multicellular compartmentation of specialized metabolism.</title>
        <authorList>
            <person name="Sun S."/>
            <person name="Shen X."/>
            <person name="Li Y."/>
            <person name="Li Y."/>
            <person name="Wang S."/>
            <person name="Li R."/>
            <person name="Zhang H."/>
            <person name="Shen G."/>
            <person name="Guo B."/>
            <person name="Wei J."/>
            <person name="Xu J."/>
            <person name="St-Pierre B."/>
            <person name="Chen S."/>
            <person name="Sun C."/>
        </authorList>
    </citation>
    <scope>NUCLEOTIDE SEQUENCE [LARGE SCALE GENOMIC DNA]</scope>
</reference>
<keyword evidence="2" id="KW-1185">Reference proteome</keyword>
<comment type="caution">
    <text evidence="1">The sequence shown here is derived from an EMBL/GenBank/DDBJ whole genome shotgun (WGS) entry which is preliminary data.</text>
</comment>
<dbReference type="Proteomes" id="UP001060085">
    <property type="component" value="Linkage Group LG08"/>
</dbReference>
<dbReference type="EMBL" id="CM044708">
    <property type="protein sequence ID" value="KAI5647086.1"/>
    <property type="molecule type" value="Genomic_DNA"/>
</dbReference>
<protein>
    <submittedName>
        <fullName evidence="1">Uncharacterized protein</fullName>
    </submittedName>
</protein>
<evidence type="ECO:0000313" key="1">
    <source>
        <dbReference type="EMBL" id="KAI5647086.1"/>
    </source>
</evidence>
<name>A0ACB9ZIP5_CATRO</name>
<evidence type="ECO:0000313" key="2">
    <source>
        <dbReference type="Proteomes" id="UP001060085"/>
    </source>
</evidence>
<organism evidence="1 2">
    <name type="scientific">Catharanthus roseus</name>
    <name type="common">Madagascar periwinkle</name>
    <name type="synonym">Vinca rosea</name>
    <dbReference type="NCBI Taxonomy" id="4058"/>
    <lineage>
        <taxon>Eukaryota</taxon>
        <taxon>Viridiplantae</taxon>
        <taxon>Streptophyta</taxon>
        <taxon>Embryophyta</taxon>
        <taxon>Tracheophyta</taxon>
        <taxon>Spermatophyta</taxon>
        <taxon>Magnoliopsida</taxon>
        <taxon>eudicotyledons</taxon>
        <taxon>Gunneridae</taxon>
        <taxon>Pentapetalae</taxon>
        <taxon>asterids</taxon>
        <taxon>lamiids</taxon>
        <taxon>Gentianales</taxon>
        <taxon>Apocynaceae</taxon>
        <taxon>Rauvolfioideae</taxon>
        <taxon>Vinceae</taxon>
        <taxon>Catharanthinae</taxon>
        <taxon>Catharanthus</taxon>
    </lineage>
</organism>
<proteinExistence type="predicted"/>